<dbReference type="GO" id="GO:0005506">
    <property type="term" value="F:iron ion binding"/>
    <property type="evidence" value="ECO:0007669"/>
    <property type="project" value="InterPro"/>
</dbReference>
<dbReference type="STRING" id="135651.G0NHQ3"/>
<dbReference type="Proteomes" id="UP000008068">
    <property type="component" value="Unassembled WGS sequence"/>
</dbReference>
<evidence type="ECO:0000256" key="5">
    <source>
        <dbReference type="ARBA" id="ARBA00023004"/>
    </source>
</evidence>
<dbReference type="Gene3D" id="1.10.630.10">
    <property type="entry name" value="Cytochrome P450"/>
    <property type="match status" value="1"/>
</dbReference>
<dbReference type="InParanoid" id="G0NHQ3"/>
<keyword evidence="11" id="KW-1185">Reference proteome</keyword>
<dbReference type="GO" id="GO:0016712">
    <property type="term" value="F:oxidoreductase activity, acting on paired donors, with incorporation or reduction of molecular oxygen, reduced flavin or flavoprotein as one donor, and incorporation of one atom of oxygen"/>
    <property type="evidence" value="ECO:0007669"/>
    <property type="project" value="TreeGrafter"/>
</dbReference>
<dbReference type="SUPFAM" id="SSF48264">
    <property type="entry name" value="Cytochrome P450"/>
    <property type="match status" value="1"/>
</dbReference>
<dbReference type="InterPro" id="IPR001128">
    <property type="entry name" value="Cyt_P450"/>
</dbReference>
<proteinExistence type="inferred from homology"/>
<evidence type="ECO:0008006" key="12">
    <source>
        <dbReference type="Google" id="ProtNLM"/>
    </source>
</evidence>
<gene>
    <name evidence="10" type="ORF">CAEBREN_12158</name>
</gene>
<dbReference type="GO" id="GO:0006805">
    <property type="term" value="P:xenobiotic metabolic process"/>
    <property type="evidence" value="ECO:0007669"/>
    <property type="project" value="TreeGrafter"/>
</dbReference>
<dbReference type="PANTHER" id="PTHR24300:SF81">
    <property type="entry name" value="CYTOCHROME P450 FAMILY"/>
    <property type="match status" value="1"/>
</dbReference>
<keyword evidence="6 8" id="KW-0503">Monooxygenase</keyword>
<evidence type="ECO:0000256" key="9">
    <source>
        <dbReference type="SAM" id="SignalP"/>
    </source>
</evidence>
<dbReference type="FunFam" id="1.10.630.10:FF:000036">
    <property type="entry name" value="CYtochrome P450 family"/>
    <property type="match status" value="1"/>
</dbReference>
<keyword evidence="7 8" id="KW-0349">Heme</keyword>
<keyword evidence="9" id="KW-0732">Signal</keyword>
<dbReference type="PRINTS" id="PR00385">
    <property type="entry name" value="P450"/>
</dbReference>
<dbReference type="eggNOG" id="KOG0156">
    <property type="taxonomic scope" value="Eukaryota"/>
</dbReference>
<dbReference type="PROSITE" id="PS00086">
    <property type="entry name" value="CYTOCHROME_P450"/>
    <property type="match status" value="1"/>
</dbReference>
<dbReference type="PRINTS" id="PR00463">
    <property type="entry name" value="EP450I"/>
</dbReference>
<organism evidence="11">
    <name type="scientific">Caenorhabditis brenneri</name>
    <name type="common">Nematode worm</name>
    <dbReference type="NCBI Taxonomy" id="135651"/>
    <lineage>
        <taxon>Eukaryota</taxon>
        <taxon>Metazoa</taxon>
        <taxon>Ecdysozoa</taxon>
        <taxon>Nematoda</taxon>
        <taxon>Chromadorea</taxon>
        <taxon>Rhabditida</taxon>
        <taxon>Rhabditina</taxon>
        <taxon>Rhabditomorpha</taxon>
        <taxon>Rhabditoidea</taxon>
        <taxon>Rhabditidae</taxon>
        <taxon>Peloderinae</taxon>
        <taxon>Caenorhabditis</taxon>
    </lineage>
</organism>
<dbReference type="InterPro" id="IPR002401">
    <property type="entry name" value="Cyt_P450_E_grp-I"/>
</dbReference>
<evidence type="ECO:0000256" key="4">
    <source>
        <dbReference type="ARBA" id="ARBA00023002"/>
    </source>
</evidence>
<keyword evidence="5 7" id="KW-0408">Iron</keyword>
<comment type="cofactor">
    <cofactor evidence="1 7">
        <name>heme</name>
        <dbReference type="ChEBI" id="CHEBI:30413"/>
    </cofactor>
</comment>
<dbReference type="PANTHER" id="PTHR24300">
    <property type="entry name" value="CYTOCHROME P450 508A4-RELATED"/>
    <property type="match status" value="1"/>
</dbReference>
<evidence type="ECO:0000256" key="8">
    <source>
        <dbReference type="RuleBase" id="RU000461"/>
    </source>
</evidence>
<evidence type="ECO:0000313" key="11">
    <source>
        <dbReference type="Proteomes" id="UP000008068"/>
    </source>
</evidence>
<dbReference type="GO" id="GO:0020037">
    <property type="term" value="F:heme binding"/>
    <property type="evidence" value="ECO:0007669"/>
    <property type="project" value="InterPro"/>
</dbReference>
<name>G0NHQ3_CAEBE</name>
<dbReference type="InterPro" id="IPR017972">
    <property type="entry name" value="Cyt_P450_CS"/>
</dbReference>
<evidence type="ECO:0000256" key="7">
    <source>
        <dbReference type="PIRSR" id="PIRSR602401-1"/>
    </source>
</evidence>
<evidence type="ECO:0000256" key="6">
    <source>
        <dbReference type="ARBA" id="ARBA00023033"/>
    </source>
</evidence>
<dbReference type="InterPro" id="IPR036396">
    <property type="entry name" value="Cyt_P450_sf"/>
</dbReference>
<dbReference type="Pfam" id="PF00067">
    <property type="entry name" value="p450"/>
    <property type="match status" value="1"/>
</dbReference>
<feature type="chain" id="PRO_5003404940" description="CYtochrome P450 family" evidence="9">
    <location>
        <begin position="23"/>
        <end position="459"/>
    </location>
</feature>
<evidence type="ECO:0000256" key="1">
    <source>
        <dbReference type="ARBA" id="ARBA00001971"/>
    </source>
</evidence>
<protein>
    <recommendedName>
        <fullName evidence="12">CYtochrome P450 family</fullName>
    </recommendedName>
</protein>
<accession>G0NHQ3</accession>
<feature type="signal peptide" evidence="9">
    <location>
        <begin position="1"/>
        <end position="22"/>
    </location>
</feature>
<feature type="binding site" description="axial binding residue" evidence="7">
    <location>
        <position position="441"/>
    </location>
    <ligand>
        <name>heme</name>
        <dbReference type="ChEBI" id="CHEBI:30413"/>
    </ligand>
    <ligandPart>
        <name>Fe</name>
        <dbReference type="ChEBI" id="CHEBI:18248"/>
    </ligandPart>
</feature>
<sequence length="459" mass="52542">MIFILLFTVFFGYLLFRQYTGSGKLPPGPLALPIIGNIPQLAYYIWREKGIVPAFDLFRKKYGNVFTLWVGPFPHVSICDYNTNQEVFVKNGNRYKNRLLPPIFDHLSEGHGLVFSNGEIWAEMRRFTLLTLRNMGVGRDVMEEKIMEELDARCEDLNLQAVDGITIVNTSELFNVTVGSIINSMLVGKRFDEHNMHEFNRLQQLVHDSGEVFTPFDLTTPVWILKYFFPKRYRLVMDSMLAVNEYVAREAKQRFEDLKNGLYELDRENPNDFVDAFLAKMEKNEDNPAYSMKSLEFVLADLWSAGQDTTSTTLTSGFNKLVNNPEVIKKVREELLKVTDNGSRPLSLKDKTRTPYFNATLAEIQRCASIGNVSLWKTSEGKTTVNGYELGDGVILTSQLGALHINENVFENPEKFHPERFIENEKLLHQLIPFGIGKRSCIGENLARSELYLVKSLFG</sequence>
<dbReference type="HOGENOM" id="CLU_001570_22_3_1"/>
<keyword evidence="3 7" id="KW-0479">Metal-binding</keyword>
<dbReference type="InterPro" id="IPR050182">
    <property type="entry name" value="Cytochrome_P450_fam2"/>
</dbReference>
<keyword evidence="4 8" id="KW-0560">Oxidoreductase</keyword>
<evidence type="ECO:0000256" key="3">
    <source>
        <dbReference type="ARBA" id="ARBA00022723"/>
    </source>
</evidence>
<dbReference type="EMBL" id="GL379886">
    <property type="protein sequence ID" value="EGT31534.1"/>
    <property type="molecule type" value="Genomic_DNA"/>
</dbReference>
<evidence type="ECO:0000256" key="2">
    <source>
        <dbReference type="ARBA" id="ARBA00010617"/>
    </source>
</evidence>
<dbReference type="CDD" id="cd20617">
    <property type="entry name" value="CYP1_2-like"/>
    <property type="match status" value="1"/>
</dbReference>
<reference evidence="11" key="1">
    <citation type="submission" date="2011-07" db="EMBL/GenBank/DDBJ databases">
        <authorList>
            <consortium name="Caenorhabditis brenneri Sequencing and Analysis Consortium"/>
            <person name="Wilson R.K."/>
        </authorList>
    </citation>
    <scope>NUCLEOTIDE SEQUENCE [LARGE SCALE GENOMIC DNA]</scope>
    <source>
        <strain evidence="11">PB2801</strain>
    </source>
</reference>
<dbReference type="AlphaFoldDB" id="G0NHQ3"/>
<dbReference type="GO" id="GO:0006082">
    <property type="term" value="P:organic acid metabolic process"/>
    <property type="evidence" value="ECO:0007669"/>
    <property type="project" value="TreeGrafter"/>
</dbReference>
<comment type="similarity">
    <text evidence="2 8">Belongs to the cytochrome P450 family.</text>
</comment>
<dbReference type="OrthoDB" id="3934656at2759"/>
<evidence type="ECO:0000313" key="10">
    <source>
        <dbReference type="EMBL" id="EGT31534.1"/>
    </source>
</evidence>
<dbReference type="GO" id="GO:0005737">
    <property type="term" value="C:cytoplasm"/>
    <property type="evidence" value="ECO:0007669"/>
    <property type="project" value="TreeGrafter"/>
</dbReference>